<dbReference type="NCBIfam" id="TIGR01499">
    <property type="entry name" value="folC"/>
    <property type="match status" value="1"/>
</dbReference>
<keyword evidence="4" id="KW-0547">Nucleotide-binding</keyword>
<keyword evidence="3" id="KW-0479">Metal-binding</keyword>
<dbReference type="GO" id="GO:0008841">
    <property type="term" value="F:dihydrofolate synthase activity"/>
    <property type="evidence" value="ECO:0007669"/>
    <property type="project" value="TreeGrafter"/>
</dbReference>
<keyword evidence="5" id="KW-0067">ATP-binding</keyword>
<keyword evidence="6" id="KW-0460">Magnesium</keyword>
<name>A0A1W1WPN0_9BACT</name>
<dbReference type="GO" id="GO:0046654">
    <property type="term" value="P:tetrahydrofolate biosynthetic process"/>
    <property type="evidence" value="ECO:0007669"/>
    <property type="project" value="UniProtKB-UniPathway"/>
</dbReference>
<keyword evidence="8" id="KW-1185">Reference proteome</keyword>
<dbReference type="PANTHER" id="PTHR11136:SF0">
    <property type="entry name" value="DIHYDROFOLATE SYNTHETASE-RELATED"/>
    <property type="match status" value="1"/>
</dbReference>
<dbReference type="EMBL" id="FWWZ01000001">
    <property type="protein sequence ID" value="SMC08268.1"/>
    <property type="molecule type" value="Genomic_DNA"/>
</dbReference>
<dbReference type="SUPFAM" id="SSF53623">
    <property type="entry name" value="MurD-like peptide ligases, catalytic domain"/>
    <property type="match status" value="1"/>
</dbReference>
<dbReference type="UniPathway" id="UPA00077">
    <property type="reaction ID" value="UER00157"/>
</dbReference>
<dbReference type="GO" id="GO:0004326">
    <property type="term" value="F:tetrahydrofolylpolyglutamate synthase activity"/>
    <property type="evidence" value="ECO:0007669"/>
    <property type="project" value="InterPro"/>
</dbReference>
<evidence type="ECO:0000313" key="8">
    <source>
        <dbReference type="Proteomes" id="UP000192602"/>
    </source>
</evidence>
<evidence type="ECO:0000313" key="7">
    <source>
        <dbReference type="EMBL" id="SMC08268.1"/>
    </source>
</evidence>
<dbReference type="InterPro" id="IPR001645">
    <property type="entry name" value="Folylpolyglutamate_synth"/>
</dbReference>
<dbReference type="GO" id="GO:0005524">
    <property type="term" value="F:ATP binding"/>
    <property type="evidence" value="ECO:0007669"/>
    <property type="project" value="UniProtKB-KW"/>
</dbReference>
<sequence length="375" mass="42405">MNLQQFLSTKPLYYKKFDPTRMQRAYNVIKDKLTSPPIIHIIGTNGKGTTGRFLAGMLKLAGKRVGHYTSPHTVAFNERIWINGKYITDQKLEEMHQRLQQLLPQEIVQELSYFEYTTFLAMLAFEGLDFAVVEAGLGGEYDATAVFPNILTLVTPIDYDHQDFLGQSIEEIATTKLKAVKKMALIGAQSHQEVFAVAQKLGIKYEKVIIDKVYKDICWQEGLAPFYAANLALAAAGAKRVGIEPDLRKAVQFRLPGRTQRVGNIILDVGHNLLAARALAAIIDKETILIYNTYADKEYKKILKIFAPKIKEVQILPVKNERIVAPQKLQDALEELGLRYRFFECILPEENYLVFGSFSVVEEFVKRCGLAITNI</sequence>
<dbReference type="STRING" id="1069081.SAMN05660197_0015"/>
<dbReference type="PANTHER" id="PTHR11136">
    <property type="entry name" value="FOLYLPOLYGLUTAMATE SYNTHASE-RELATED"/>
    <property type="match status" value="1"/>
</dbReference>
<evidence type="ECO:0000256" key="5">
    <source>
        <dbReference type="ARBA" id="ARBA00022840"/>
    </source>
</evidence>
<dbReference type="GO" id="GO:0046872">
    <property type="term" value="F:metal ion binding"/>
    <property type="evidence" value="ECO:0007669"/>
    <property type="project" value="UniProtKB-KW"/>
</dbReference>
<evidence type="ECO:0000256" key="4">
    <source>
        <dbReference type="ARBA" id="ARBA00022741"/>
    </source>
</evidence>
<gene>
    <name evidence="7" type="ORF">SAMN05660197_0015</name>
</gene>
<dbReference type="InterPro" id="IPR036565">
    <property type="entry name" value="Mur-like_cat_sf"/>
</dbReference>
<dbReference type="Gene3D" id="3.90.190.20">
    <property type="entry name" value="Mur ligase, C-terminal domain"/>
    <property type="match status" value="1"/>
</dbReference>
<comment type="similarity">
    <text evidence="1">Belongs to the folylpolyglutamate synthase family.</text>
</comment>
<dbReference type="AlphaFoldDB" id="A0A1W1WPN0"/>
<protein>
    <submittedName>
        <fullName evidence="7">Dihydrofolate synthase / folylpolyglutamate synthase</fullName>
    </submittedName>
</protein>
<reference evidence="8" key="1">
    <citation type="submission" date="2017-04" db="EMBL/GenBank/DDBJ databases">
        <authorList>
            <person name="Varghese N."/>
            <person name="Submissions S."/>
        </authorList>
    </citation>
    <scope>NUCLEOTIDE SEQUENCE [LARGE SCALE GENOMIC DNA]</scope>
    <source>
        <strain evidence="8">DSM 16512</strain>
    </source>
</reference>
<proteinExistence type="inferred from homology"/>
<evidence type="ECO:0000256" key="2">
    <source>
        <dbReference type="ARBA" id="ARBA00022598"/>
    </source>
</evidence>
<evidence type="ECO:0000256" key="3">
    <source>
        <dbReference type="ARBA" id="ARBA00022723"/>
    </source>
</evidence>
<dbReference type="RefSeq" id="WP_231988916.1">
    <property type="nucleotide sequence ID" value="NZ_AP026671.1"/>
</dbReference>
<dbReference type="SUPFAM" id="SSF53244">
    <property type="entry name" value="MurD-like peptide ligases, peptide-binding domain"/>
    <property type="match status" value="1"/>
</dbReference>
<dbReference type="Proteomes" id="UP000192602">
    <property type="component" value="Unassembled WGS sequence"/>
</dbReference>
<dbReference type="InterPro" id="IPR036615">
    <property type="entry name" value="Mur_ligase_C_dom_sf"/>
</dbReference>
<evidence type="ECO:0000256" key="6">
    <source>
        <dbReference type="ARBA" id="ARBA00022842"/>
    </source>
</evidence>
<organism evidence="7 8">
    <name type="scientific">Nitratiruptor tergarcus DSM 16512</name>
    <dbReference type="NCBI Taxonomy" id="1069081"/>
    <lineage>
        <taxon>Bacteria</taxon>
        <taxon>Pseudomonadati</taxon>
        <taxon>Campylobacterota</taxon>
        <taxon>Epsilonproteobacteria</taxon>
        <taxon>Nautiliales</taxon>
        <taxon>Nitratiruptoraceae</taxon>
        <taxon>Nitratiruptor</taxon>
    </lineage>
</organism>
<dbReference type="GO" id="GO:0005737">
    <property type="term" value="C:cytoplasm"/>
    <property type="evidence" value="ECO:0007669"/>
    <property type="project" value="TreeGrafter"/>
</dbReference>
<evidence type="ECO:0000256" key="1">
    <source>
        <dbReference type="ARBA" id="ARBA00008276"/>
    </source>
</evidence>
<keyword evidence="2" id="KW-0436">Ligase</keyword>
<dbReference type="Gene3D" id="3.40.1190.10">
    <property type="entry name" value="Mur-like, catalytic domain"/>
    <property type="match status" value="1"/>
</dbReference>
<accession>A0A1W1WPN0</accession>